<name>A0A0C2DWF4_9BILA</name>
<sequence>MGEDSTEILAKGCPEKRNERYSELIRGAHDKKNKVKAQKLRKGGDKVPLKSPREKANPYRVTETGIGIPFEHLNEINNGAVKFAKINSWEGLASTTDQIKVVVLLPDPFCNVNTENVERLIYRSIVEIGSVLGTTDAQKCILVGPTTNVTPPKKDWCKLSSSLDNAARNGVLIVTVAPPRGDSAYFQKRPEMNGSIEIARNAAAPTKQNIVSPSYRWSRREQHLTWRTTKEIWVRTLFQGRRKTVL</sequence>
<feature type="compositionally biased region" description="Basic residues" evidence="1">
    <location>
        <begin position="32"/>
        <end position="41"/>
    </location>
</feature>
<evidence type="ECO:0000313" key="2">
    <source>
        <dbReference type="EMBL" id="KIH67262.1"/>
    </source>
</evidence>
<dbReference type="Proteomes" id="UP000054047">
    <property type="component" value="Unassembled WGS sequence"/>
</dbReference>
<proteinExistence type="predicted"/>
<feature type="region of interest" description="Disordered" evidence="1">
    <location>
        <begin position="32"/>
        <end position="53"/>
    </location>
</feature>
<dbReference type="AlphaFoldDB" id="A0A0C2DWF4"/>
<gene>
    <name evidence="2" type="ORF">ANCDUO_02406</name>
</gene>
<organism evidence="2 3">
    <name type="scientific">Ancylostoma duodenale</name>
    <dbReference type="NCBI Taxonomy" id="51022"/>
    <lineage>
        <taxon>Eukaryota</taxon>
        <taxon>Metazoa</taxon>
        <taxon>Ecdysozoa</taxon>
        <taxon>Nematoda</taxon>
        <taxon>Chromadorea</taxon>
        <taxon>Rhabditida</taxon>
        <taxon>Rhabditina</taxon>
        <taxon>Rhabditomorpha</taxon>
        <taxon>Strongyloidea</taxon>
        <taxon>Ancylostomatidae</taxon>
        <taxon>Ancylostomatinae</taxon>
        <taxon>Ancylostoma</taxon>
    </lineage>
</organism>
<dbReference type="OrthoDB" id="5845286at2759"/>
<evidence type="ECO:0000256" key="1">
    <source>
        <dbReference type="SAM" id="MobiDB-lite"/>
    </source>
</evidence>
<accession>A0A0C2DWF4</accession>
<protein>
    <submittedName>
        <fullName evidence="2">Uncharacterized protein</fullName>
    </submittedName>
</protein>
<keyword evidence="3" id="KW-1185">Reference proteome</keyword>
<evidence type="ECO:0000313" key="3">
    <source>
        <dbReference type="Proteomes" id="UP000054047"/>
    </source>
</evidence>
<dbReference type="EMBL" id="KN726768">
    <property type="protein sequence ID" value="KIH67262.1"/>
    <property type="molecule type" value="Genomic_DNA"/>
</dbReference>
<feature type="compositionally biased region" description="Basic and acidic residues" evidence="1">
    <location>
        <begin position="42"/>
        <end position="53"/>
    </location>
</feature>
<reference evidence="2 3" key="1">
    <citation type="submission" date="2013-12" db="EMBL/GenBank/DDBJ databases">
        <title>Draft genome of the parsitic nematode Ancylostoma duodenale.</title>
        <authorList>
            <person name="Mitreva M."/>
        </authorList>
    </citation>
    <scope>NUCLEOTIDE SEQUENCE [LARGE SCALE GENOMIC DNA]</scope>
    <source>
        <strain evidence="2 3">Zhejiang</strain>
    </source>
</reference>